<dbReference type="PANTHER" id="PTHR23130:SF195">
    <property type="entry name" value="CYTOCHROME B561 AND DOMON DOMAIN-CONTAINING PROTEIN"/>
    <property type="match status" value="1"/>
</dbReference>
<dbReference type="InterPro" id="IPR045265">
    <property type="entry name" value="AIR12_DOMON"/>
</dbReference>
<evidence type="ECO:0000256" key="5">
    <source>
        <dbReference type="ARBA" id="ARBA00023136"/>
    </source>
</evidence>
<name>A0A1Q3BQN3_CEPFO</name>
<organism evidence="8 9">
    <name type="scientific">Cephalotus follicularis</name>
    <name type="common">Albany pitcher plant</name>
    <dbReference type="NCBI Taxonomy" id="3775"/>
    <lineage>
        <taxon>Eukaryota</taxon>
        <taxon>Viridiplantae</taxon>
        <taxon>Streptophyta</taxon>
        <taxon>Embryophyta</taxon>
        <taxon>Tracheophyta</taxon>
        <taxon>Spermatophyta</taxon>
        <taxon>Magnoliopsida</taxon>
        <taxon>eudicotyledons</taxon>
        <taxon>Gunneridae</taxon>
        <taxon>Pentapetalae</taxon>
        <taxon>rosids</taxon>
        <taxon>fabids</taxon>
        <taxon>Oxalidales</taxon>
        <taxon>Cephalotaceae</taxon>
        <taxon>Cephalotus</taxon>
    </lineage>
</organism>
<evidence type="ECO:0000313" key="8">
    <source>
        <dbReference type="EMBL" id="GAV70164.1"/>
    </source>
</evidence>
<reference evidence="9" key="1">
    <citation type="submission" date="2016-04" db="EMBL/GenBank/DDBJ databases">
        <title>Cephalotus genome sequencing.</title>
        <authorList>
            <person name="Fukushima K."/>
            <person name="Hasebe M."/>
            <person name="Fang X."/>
        </authorList>
    </citation>
    <scope>NUCLEOTIDE SEQUENCE [LARGE SCALE GENOMIC DNA]</scope>
    <source>
        <strain evidence="9">cv. St1</strain>
    </source>
</reference>
<keyword evidence="2" id="KW-0813">Transport</keyword>
<feature type="signal peptide" evidence="6">
    <location>
        <begin position="1"/>
        <end position="17"/>
    </location>
</feature>
<dbReference type="Proteomes" id="UP000187406">
    <property type="component" value="Unassembled WGS sequence"/>
</dbReference>
<sequence length="155" mass="17413">TTLTLFIWALLISHGFSLTCSSQTFTNNNLYTHCLDLPTLTSYLHFTYDESNTTLSITFIATPSKSNGWIAWAINPTRTGRVGAQSLVAYKDSSTAAMTVKTYNISLYSSVVQSKLDFRVWDFREEEMSDGSMMILGKVKVPMELVVKGTMNQIW</sequence>
<protein>
    <submittedName>
        <fullName evidence="8">DUF568 domain-containing protein</fullName>
    </submittedName>
</protein>
<gene>
    <name evidence="8" type="ORF">CFOL_v3_13662</name>
</gene>
<feature type="chain" id="PRO_5013134630" evidence="6">
    <location>
        <begin position="18"/>
        <end position="155"/>
    </location>
</feature>
<dbReference type="AlphaFoldDB" id="A0A1Q3BQN3"/>
<keyword evidence="3 6" id="KW-0732">Signal</keyword>
<feature type="domain" description="DOMON" evidence="7">
    <location>
        <begin position="40"/>
        <end position="155"/>
    </location>
</feature>
<comment type="subcellular location">
    <subcellularLocation>
        <location evidence="1">Membrane</location>
    </subcellularLocation>
</comment>
<evidence type="ECO:0000256" key="3">
    <source>
        <dbReference type="ARBA" id="ARBA00022729"/>
    </source>
</evidence>
<keyword evidence="4" id="KW-0249">Electron transport</keyword>
<evidence type="ECO:0000259" key="7">
    <source>
        <dbReference type="PROSITE" id="PS50836"/>
    </source>
</evidence>
<dbReference type="OrthoDB" id="2419613at2759"/>
<dbReference type="InParanoid" id="A0A1Q3BQN3"/>
<dbReference type="InterPro" id="IPR005018">
    <property type="entry name" value="DOMON_domain"/>
</dbReference>
<accession>A0A1Q3BQN3</accession>
<dbReference type="GO" id="GO:0016020">
    <property type="term" value="C:membrane"/>
    <property type="evidence" value="ECO:0007669"/>
    <property type="project" value="UniProtKB-SubCell"/>
</dbReference>
<evidence type="ECO:0000256" key="2">
    <source>
        <dbReference type="ARBA" id="ARBA00022448"/>
    </source>
</evidence>
<keyword evidence="5" id="KW-0472">Membrane</keyword>
<keyword evidence="9" id="KW-1185">Reference proteome</keyword>
<comment type="caution">
    <text evidence="8">The sequence shown here is derived from an EMBL/GenBank/DDBJ whole genome shotgun (WGS) entry which is preliminary data.</text>
</comment>
<dbReference type="PANTHER" id="PTHR23130">
    <property type="entry name" value="CYTOCHROME B561 AND DOMON DOMAIN-CONTAINING PROTEIN"/>
    <property type="match status" value="1"/>
</dbReference>
<dbReference type="PROSITE" id="PS50836">
    <property type="entry name" value="DOMON"/>
    <property type="match status" value="1"/>
</dbReference>
<evidence type="ECO:0000256" key="6">
    <source>
        <dbReference type="SAM" id="SignalP"/>
    </source>
</evidence>
<evidence type="ECO:0000256" key="1">
    <source>
        <dbReference type="ARBA" id="ARBA00004370"/>
    </source>
</evidence>
<evidence type="ECO:0000256" key="4">
    <source>
        <dbReference type="ARBA" id="ARBA00022982"/>
    </source>
</evidence>
<proteinExistence type="predicted"/>
<dbReference type="EMBL" id="BDDD01000788">
    <property type="protein sequence ID" value="GAV70164.1"/>
    <property type="molecule type" value="Genomic_DNA"/>
</dbReference>
<dbReference type="STRING" id="3775.A0A1Q3BQN3"/>
<evidence type="ECO:0000313" key="9">
    <source>
        <dbReference type="Proteomes" id="UP000187406"/>
    </source>
</evidence>
<dbReference type="Pfam" id="PF04526">
    <property type="entry name" value="DUF568"/>
    <property type="match status" value="1"/>
</dbReference>
<feature type="non-terminal residue" evidence="8">
    <location>
        <position position="1"/>
    </location>
</feature>